<evidence type="ECO:0000256" key="6">
    <source>
        <dbReference type="SAM" id="Phobius"/>
    </source>
</evidence>
<protein>
    <submittedName>
        <fullName evidence="9">Syntaxin-8-like protein</fullName>
    </submittedName>
</protein>
<keyword evidence="4 6" id="KW-1133">Transmembrane helix</keyword>
<feature type="transmembrane region" description="Helical" evidence="6">
    <location>
        <begin position="223"/>
        <end position="241"/>
    </location>
</feature>
<keyword evidence="10" id="KW-1185">Reference proteome</keyword>
<evidence type="ECO:0000256" key="3">
    <source>
        <dbReference type="ARBA" id="ARBA00022692"/>
    </source>
</evidence>
<dbReference type="CDD" id="cd15852">
    <property type="entry name" value="SNARE_Syntaxin8"/>
    <property type="match status" value="1"/>
</dbReference>
<evidence type="ECO:0000256" key="5">
    <source>
        <dbReference type="ARBA" id="ARBA00023136"/>
    </source>
</evidence>
<dbReference type="GO" id="GO:0016020">
    <property type="term" value="C:membrane"/>
    <property type="evidence" value="ECO:0007669"/>
    <property type="project" value="UniProtKB-SubCell"/>
</dbReference>
<evidence type="ECO:0000313" key="9">
    <source>
        <dbReference type="EMBL" id="RWS17027.1"/>
    </source>
</evidence>
<dbReference type="Proteomes" id="UP000285301">
    <property type="component" value="Unassembled WGS sequence"/>
</dbReference>
<keyword evidence="5 6" id="KW-0472">Membrane</keyword>
<evidence type="ECO:0000313" key="10">
    <source>
        <dbReference type="Proteomes" id="UP000285301"/>
    </source>
</evidence>
<dbReference type="EMBL" id="NCKU01000220">
    <property type="protein sequence ID" value="RWS16495.1"/>
    <property type="molecule type" value="Genomic_DNA"/>
</dbReference>
<dbReference type="PROSITE" id="PS50192">
    <property type="entry name" value="T_SNARE"/>
    <property type="match status" value="1"/>
</dbReference>
<proteinExistence type="predicted"/>
<reference evidence="9 10" key="1">
    <citation type="journal article" date="2018" name="Gigascience">
        <title>Genomes of trombidid mites reveal novel predicted allergens and laterally-transferred genes associated with secondary metabolism.</title>
        <authorList>
            <person name="Dong X."/>
            <person name="Chaisiri K."/>
            <person name="Xia D."/>
            <person name="Armstrong S.D."/>
            <person name="Fang Y."/>
            <person name="Donnelly M.J."/>
            <person name="Kadowaki T."/>
            <person name="McGarry J.W."/>
            <person name="Darby A.C."/>
            <person name="Makepeace B.L."/>
        </authorList>
    </citation>
    <scope>NUCLEOTIDE SEQUENCE [LARGE SCALE GENOMIC DNA]</scope>
    <source>
        <strain evidence="9">UoL-WK</strain>
    </source>
</reference>
<organism evidence="9 10">
    <name type="scientific">Dinothrombium tinctorium</name>
    <dbReference type="NCBI Taxonomy" id="1965070"/>
    <lineage>
        <taxon>Eukaryota</taxon>
        <taxon>Metazoa</taxon>
        <taxon>Ecdysozoa</taxon>
        <taxon>Arthropoda</taxon>
        <taxon>Chelicerata</taxon>
        <taxon>Arachnida</taxon>
        <taxon>Acari</taxon>
        <taxon>Acariformes</taxon>
        <taxon>Trombidiformes</taxon>
        <taxon>Prostigmata</taxon>
        <taxon>Anystina</taxon>
        <taxon>Parasitengona</taxon>
        <taxon>Trombidioidea</taxon>
        <taxon>Trombidiidae</taxon>
        <taxon>Dinothrombium</taxon>
    </lineage>
</organism>
<dbReference type="OrthoDB" id="428895at2759"/>
<evidence type="ECO:0000256" key="4">
    <source>
        <dbReference type="ARBA" id="ARBA00022989"/>
    </source>
</evidence>
<sequence>MSFEVATDSWIVDEESVESLARDIMQKINARNRLSRNTLAFSRADTQIRTMLTNFDDKFSKLQQQLVRDSQGYTVTRMEVERRQRLLDNLSSKRKQIDLSYNNPNVFVNNDYSSIGQRLGEAGTSSSSNFDWNENANANASRNMTVDDLRSQRQLLMQEQDKGLDILGDIITKQKYMAKGISSEIDTQNEILDDIHGAMDQTTDRLIRNTRNIKKVGRKADSCWYWVIIVLLLIAIITVISV</sequence>
<keyword evidence="2" id="KW-0813">Transport</keyword>
<evidence type="ECO:0000313" key="8">
    <source>
        <dbReference type="EMBL" id="RWS16495.1"/>
    </source>
</evidence>
<dbReference type="Gene3D" id="1.20.5.110">
    <property type="match status" value="1"/>
</dbReference>
<comment type="caution">
    <text evidence="9">The sequence shown here is derived from an EMBL/GenBank/DDBJ whole genome shotgun (WGS) entry which is preliminary data.</text>
</comment>
<dbReference type="GO" id="GO:0005794">
    <property type="term" value="C:Golgi apparatus"/>
    <property type="evidence" value="ECO:0007669"/>
    <property type="project" value="UniProtKB-ARBA"/>
</dbReference>
<evidence type="ECO:0000256" key="1">
    <source>
        <dbReference type="ARBA" id="ARBA00004167"/>
    </source>
</evidence>
<dbReference type="InterPro" id="IPR041875">
    <property type="entry name" value="Syntaxin-8_SNARE"/>
</dbReference>
<dbReference type="AlphaFoldDB" id="A0A3S3PD23"/>
<evidence type="ECO:0000259" key="7">
    <source>
        <dbReference type="PROSITE" id="PS50192"/>
    </source>
</evidence>
<dbReference type="STRING" id="1965070.A0A3S3PD23"/>
<keyword evidence="3 6" id="KW-0812">Transmembrane</keyword>
<name>A0A3S3PD23_9ACAR</name>
<dbReference type="InterPro" id="IPR000727">
    <property type="entry name" value="T_SNARE_dom"/>
</dbReference>
<accession>A0A3S3PD23</accession>
<comment type="subcellular location">
    <subcellularLocation>
        <location evidence="1">Membrane</location>
        <topology evidence="1">Single-pass membrane protein</topology>
    </subcellularLocation>
</comment>
<feature type="domain" description="T-SNARE coiled-coil homology" evidence="7">
    <location>
        <begin position="154"/>
        <end position="216"/>
    </location>
</feature>
<evidence type="ECO:0000256" key="2">
    <source>
        <dbReference type="ARBA" id="ARBA00022448"/>
    </source>
</evidence>
<reference evidence="9" key="2">
    <citation type="submission" date="2018-11" db="EMBL/GenBank/DDBJ databases">
        <title>Trombidioid mite genomics.</title>
        <authorList>
            <person name="Dong X."/>
        </authorList>
    </citation>
    <scope>NUCLEOTIDE SEQUENCE</scope>
    <source>
        <strain evidence="9">UoL-WK</strain>
    </source>
</reference>
<dbReference type="EMBL" id="NCKU01000132">
    <property type="protein sequence ID" value="RWS17027.1"/>
    <property type="molecule type" value="Genomic_DNA"/>
</dbReference>
<dbReference type="SUPFAM" id="SSF58038">
    <property type="entry name" value="SNARE fusion complex"/>
    <property type="match status" value="1"/>
</dbReference>
<gene>
    <name evidence="9" type="ORF">B4U79_02904</name>
    <name evidence="8" type="ORF">B4U79_09075</name>
</gene>
<dbReference type="PANTHER" id="PTHR12791">
    <property type="entry name" value="GOLGI SNARE BET1-RELATED"/>
    <property type="match status" value="1"/>
</dbReference>
<dbReference type="SMART" id="SM00397">
    <property type="entry name" value="t_SNARE"/>
    <property type="match status" value="1"/>
</dbReference>